<dbReference type="PROSITE" id="PS50995">
    <property type="entry name" value="HTH_MARR_2"/>
    <property type="match status" value="1"/>
</dbReference>
<dbReference type="PRINTS" id="PR00598">
    <property type="entry name" value="HTHMARR"/>
</dbReference>
<sequence length="142" mass="15938">MRPDDIDDWPTGRLLSTAARLVEQSWESVLRAHDLTHAGLFVLHAVEHAPASQREIARTARVTDQTMSRTIEKLERAGYVTREPYPGDERRKLVTVTDTGRTTYRKLIELEREDATLTAAVGDVAALRSQLLALVRALHTVP</sequence>
<evidence type="ECO:0000313" key="2">
    <source>
        <dbReference type="EMBL" id="MFD1814460.1"/>
    </source>
</evidence>
<evidence type="ECO:0000259" key="1">
    <source>
        <dbReference type="PROSITE" id="PS50995"/>
    </source>
</evidence>
<proteinExistence type="predicted"/>
<dbReference type="InterPro" id="IPR011991">
    <property type="entry name" value="ArsR-like_HTH"/>
</dbReference>
<dbReference type="PANTHER" id="PTHR33164">
    <property type="entry name" value="TRANSCRIPTIONAL REGULATOR, MARR FAMILY"/>
    <property type="match status" value="1"/>
</dbReference>
<keyword evidence="3" id="KW-1185">Reference proteome</keyword>
<feature type="domain" description="HTH marR-type" evidence="1">
    <location>
        <begin position="8"/>
        <end position="136"/>
    </location>
</feature>
<dbReference type="Gene3D" id="1.10.10.10">
    <property type="entry name" value="Winged helix-like DNA-binding domain superfamily/Winged helix DNA-binding domain"/>
    <property type="match status" value="1"/>
</dbReference>
<comment type="caution">
    <text evidence="2">The sequence shown here is derived from an EMBL/GenBank/DDBJ whole genome shotgun (WGS) entry which is preliminary data.</text>
</comment>
<dbReference type="PANTHER" id="PTHR33164:SF43">
    <property type="entry name" value="HTH-TYPE TRANSCRIPTIONAL REPRESSOR YETL"/>
    <property type="match status" value="1"/>
</dbReference>
<dbReference type="Pfam" id="PF12802">
    <property type="entry name" value="MarR_2"/>
    <property type="match status" value="1"/>
</dbReference>
<protein>
    <submittedName>
        <fullName evidence="2">MarR family winged helix-turn-helix transcriptional regulator</fullName>
    </submittedName>
</protein>
<dbReference type="RefSeq" id="WP_378486944.1">
    <property type="nucleotide sequence ID" value="NZ_JBHUFB010000019.1"/>
</dbReference>
<reference evidence="3" key="1">
    <citation type="journal article" date="2019" name="Int. J. Syst. Evol. Microbiol.">
        <title>The Global Catalogue of Microorganisms (GCM) 10K type strain sequencing project: providing services to taxonomists for standard genome sequencing and annotation.</title>
        <authorList>
            <consortium name="The Broad Institute Genomics Platform"/>
            <consortium name="The Broad Institute Genome Sequencing Center for Infectious Disease"/>
            <person name="Wu L."/>
            <person name="Ma J."/>
        </authorList>
    </citation>
    <scope>NUCLEOTIDE SEQUENCE [LARGE SCALE GENOMIC DNA]</scope>
    <source>
        <strain evidence="3">DT72</strain>
    </source>
</reference>
<accession>A0ABW4P7P6</accession>
<dbReference type="SUPFAM" id="SSF46785">
    <property type="entry name" value="Winged helix' DNA-binding domain"/>
    <property type="match status" value="1"/>
</dbReference>
<dbReference type="InterPro" id="IPR036388">
    <property type="entry name" value="WH-like_DNA-bd_sf"/>
</dbReference>
<dbReference type="InterPro" id="IPR036390">
    <property type="entry name" value="WH_DNA-bd_sf"/>
</dbReference>
<name>A0ABW4P7P6_9NOCA</name>
<organism evidence="2 3">
    <name type="scientific">Rhodococcus gannanensis</name>
    <dbReference type="NCBI Taxonomy" id="1960308"/>
    <lineage>
        <taxon>Bacteria</taxon>
        <taxon>Bacillati</taxon>
        <taxon>Actinomycetota</taxon>
        <taxon>Actinomycetes</taxon>
        <taxon>Mycobacteriales</taxon>
        <taxon>Nocardiaceae</taxon>
        <taxon>Rhodococcus</taxon>
    </lineage>
</organism>
<dbReference type="EMBL" id="JBHUFB010000019">
    <property type="protein sequence ID" value="MFD1814460.1"/>
    <property type="molecule type" value="Genomic_DNA"/>
</dbReference>
<dbReference type="InterPro" id="IPR039422">
    <property type="entry name" value="MarR/SlyA-like"/>
</dbReference>
<evidence type="ECO:0000313" key="3">
    <source>
        <dbReference type="Proteomes" id="UP001597286"/>
    </source>
</evidence>
<dbReference type="Proteomes" id="UP001597286">
    <property type="component" value="Unassembled WGS sequence"/>
</dbReference>
<dbReference type="SMART" id="SM00347">
    <property type="entry name" value="HTH_MARR"/>
    <property type="match status" value="1"/>
</dbReference>
<dbReference type="InterPro" id="IPR000835">
    <property type="entry name" value="HTH_MarR-typ"/>
</dbReference>
<gene>
    <name evidence="2" type="ORF">ACFSJG_19780</name>
</gene>
<dbReference type="CDD" id="cd00090">
    <property type="entry name" value="HTH_ARSR"/>
    <property type="match status" value="1"/>
</dbReference>